<name>A0ABY7JNJ0_9FIRM</name>
<keyword evidence="1" id="KW-0812">Transmembrane</keyword>
<gene>
    <name evidence="2" type="ORF">O0R46_00375</name>
</gene>
<dbReference type="EMBL" id="CP114052">
    <property type="protein sequence ID" value="WAW14953.1"/>
    <property type="molecule type" value="Genomic_DNA"/>
</dbReference>
<accession>A0ABY7JNJ0</accession>
<feature type="transmembrane region" description="Helical" evidence="1">
    <location>
        <begin position="122"/>
        <end position="145"/>
    </location>
</feature>
<reference evidence="2" key="1">
    <citation type="submission" date="2022-12" db="EMBL/GenBank/DDBJ databases">
        <title>Peptostreptococcus.</title>
        <authorList>
            <person name="Lee S.H."/>
        </authorList>
    </citation>
    <scope>NUCLEOTIDE SEQUENCE</scope>
    <source>
        <strain evidence="2">CBA3647</strain>
    </source>
</reference>
<feature type="transmembrane region" description="Helical" evidence="1">
    <location>
        <begin position="12"/>
        <end position="32"/>
    </location>
</feature>
<feature type="transmembrane region" description="Helical" evidence="1">
    <location>
        <begin position="94"/>
        <end position="116"/>
    </location>
</feature>
<keyword evidence="1" id="KW-1133">Transmembrane helix</keyword>
<keyword evidence="3" id="KW-1185">Reference proteome</keyword>
<dbReference type="Pfam" id="PF06177">
    <property type="entry name" value="QueT"/>
    <property type="match status" value="1"/>
</dbReference>
<evidence type="ECO:0000313" key="2">
    <source>
        <dbReference type="EMBL" id="WAW14953.1"/>
    </source>
</evidence>
<protein>
    <submittedName>
        <fullName evidence="2">QueT transporter family protein</fullName>
    </submittedName>
</protein>
<keyword evidence="1" id="KW-0472">Membrane</keyword>
<dbReference type="RefSeq" id="WP_269311645.1">
    <property type="nucleotide sequence ID" value="NZ_CP114052.1"/>
</dbReference>
<dbReference type="PANTHER" id="PTHR40044:SF1">
    <property type="entry name" value="INTEGRAL MEMBRANE PROTEIN"/>
    <property type="match status" value="1"/>
</dbReference>
<sequence length="160" mass="17575">MYFINKKTLTRQAIVAALYAIMTIAVPALSYGPIQFRLSEILTLLAFFNPEYIVGLTLGCAIANIFSSLGAIDIVVGTLASFLALTAMSKIKNIWIASLMPAIFSILIGLEIVLISPVPLSFFVITAQIMLSELIIVTILGVPIFKTLMKNKDFYRLIKE</sequence>
<organism evidence="2 3">
    <name type="scientific">Peptostreptococcus equinus</name>
    <dbReference type="NCBI Taxonomy" id="3003601"/>
    <lineage>
        <taxon>Bacteria</taxon>
        <taxon>Bacillati</taxon>
        <taxon>Bacillota</taxon>
        <taxon>Clostridia</taxon>
        <taxon>Peptostreptococcales</taxon>
        <taxon>Peptostreptococcaceae</taxon>
        <taxon>Peptostreptococcus</taxon>
    </lineage>
</organism>
<dbReference type="Proteomes" id="UP001164187">
    <property type="component" value="Chromosome"/>
</dbReference>
<dbReference type="InterPro" id="IPR010387">
    <property type="entry name" value="QueT"/>
</dbReference>
<evidence type="ECO:0000313" key="3">
    <source>
        <dbReference type="Proteomes" id="UP001164187"/>
    </source>
</evidence>
<feature type="transmembrane region" description="Helical" evidence="1">
    <location>
        <begin position="52"/>
        <end position="82"/>
    </location>
</feature>
<proteinExistence type="predicted"/>
<evidence type="ECO:0000256" key="1">
    <source>
        <dbReference type="SAM" id="Phobius"/>
    </source>
</evidence>
<dbReference type="PIRSF" id="PIRSF031501">
    <property type="entry name" value="QueT"/>
    <property type="match status" value="1"/>
</dbReference>
<dbReference type="PANTHER" id="PTHR40044">
    <property type="entry name" value="INTEGRAL MEMBRANE PROTEIN-RELATED"/>
    <property type="match status" value="1"/>
</dbReference>